<dbReference type="InterPro" id="IPR046797">
    <property type="entry name" value="PDDEXK_12"/>
</dbReference>
<dbReference type="EMBL" id="ML996279">
    <property type="protein sequence ID" value="KAF2728471.1"/>
    <property type="molecule type" value="Genomic_DNA"/>
</dbReference>
<dbReference type="OrthoDB" id="4161186at2759"/>
<accession>A0A9P4QPE9</accession>
<sequence length="222" mass="24146">MYGKGKWLLQSVQSQSINPNYLSISTTGGKNKIIDRKTDYTLSYSHRDADVSSLYTRLAATYDDDVSHVMNASTKRTAVFSGLEIKASYGNHTEVEMQMSIWIAASLRKKMKLAGNAGVNIVPAAMAEPALTIVGHKHCIYYAYPCSDLGSNGDKNRSGGEGGVHVFASGLALKTDSVRGTFQLPRLYRNLLAYGMDEGDDGYWDGFLGRVLEKLASDGGRG</sequence>
<gene>
    <name evidence="2" type="ORF">EJ04DRAFT_97312</name>
</gene>
<organism evidence="2 3">
    <name type="scientific">Polyplosphaeria fusca</name>
    <dbReference type="NCBI Taxonomy" id="682080"/>
    <lineage>
        <taxon>Eukaryota</taxon>
        <taxon>Fungi</taxon>
        <taxon>Dikarya</taxon>
        <taxon>Ascomycota</taxon>
        <taxon>Pezizomycotina</taxon>
        <taxon>Dothideomycetes</taxon>
        <taxon>Pleosporomycetidae</taxon>
        <taxon>Pleosporales</taxon>
        <taxon>Tetraplosphaeriaceae</taxon>
        <taxon>Polyplosphaeria</taxon>
    </lineage>
</organism>
<name>A0A9P4QPE9_9PLEO</name>
<evidence type="ECO:0000313" key="3">
    <source>
        <dbReference type="Proteomes" id="UP000799444"/>
    </source>
</evidence>
<evidence type="ECO:0000259" key="1">
    <source>
        <dbReference type="Pfam" id="PF20516"/>
    </source>
</evidence>
<proteinExistence type="predicted"/>
<dbReference type="Proteomes" id="UP000799444">
    <property type="component" value="Unassembled WGS sequence"/>
</dbReference>
<reference evidence="2" key="1">
    <citation type="journal article" date="2020" name="Stud. Mycol.">
        <title>101 Dothideomycetes genomes: a test case for predicting lifestyles and emergence of pathogens.</title>
        <authorList>
            <person name="Haridas S."/>
            <person name="Albert R."/>
            <person name="Binder M."/>
            <person name="Bloem J."/>
            <person name="Labutti K."/>
            <person name="Salamov A."/>
            <person name="Andreopoulos B."/>
            <person name="Baker S."/>
            <person name="Barry K."/>
            <person name="Bills G."/>
            <person name="Bluhm B."/>
            <person name="Cannon C."/>
            <person name="Castanera R."/>
            <person name="Culley D."/>
            <person name="Daum C."/>
            <person name="Ezra D."/>
            <person name="Gonzalez J."/>
            <person name="Henrissat B."/>
            <person name="Kuo A."/>
            <person name="Liang C."/>
            <person name="Lipzen A."/>
            <person name="Lutzoni F."/>
            <person name="Magnuson J."/>
            <person name="Mondo S."/>
            <person name="Nolan M."/>
            <person name="Ohm R."/>
            <person name="Pangilinan J."/>
            <person name="Park H.-J."/>
            <person name="Ramirez L."/>
            <person name="Alfaro M."/>
            <person name="Sun H."/>
            <person name="Tritt A."/>
            <person name="Yoshinaga Y."/>
            <person name="Zwiers L.-H."/>
            <person name="Turgeon B."/>
            <person name="Goodwin S."/>
            <person name="Spatafora J."/>
            <person name="Crous P."/>
            <person name="Grigoriev I."/>
        </authorList>
    </citation>
    <scope>NUCLEOTIDE SEQUENCE</scope>
    <source>
        <strain evidence="2">CBS 125425</strain>
    </source>
</reference>
<protein>
    <recommendedName>
        <fullName evidence="1">PD-(D/E)XK nuclease-like domain-containing protein</fullName>
    </recommendedName>
</protein>
<evidence type="ECO:0000313" key="2">
    <source>
        <dbReference type="EMBL" id="KAF2728471.1"/>
    </source>
</evidence>
<dbReference type="Pfam" id="PF20516">
    <property type="entry name" value="PDDEXK_12"/>
    <property type="match status" value="1"/>
</dbReference>
<keyword evidence="3" id="KW-1185">Reference proteome</keyword>
<feature type="domain" description="PD-(D/E)XK nuclease-like" evidence="1">
    <location>
        <begin position="12"/>
        <end position="198"/>
    </location>
</feature>
<dbReference type="AlphaFoldDB" id="A0A9P4QPE9"/>
<comment type="caution">
    <text evidence="2">The sequence shown here is derived from an EMBL/GenBank/DDBJ whole genome shotgun (WGS) entry which is preliminary data.</text>
</comment>